<name>A0A223LHG7_9CAUD</name>
<sequence length="136" mass="15633">MSHLKHISELKQALDTLGITCPFKQQELTMEAYFRAILVSHFRYNTSLSMTEDQSQRCWKQLDKWNCVSPIKAQLIMTKVATFLNSLRNSLGNRGVSLEEEPSLELPDGTKQCLCSLETFNDLVQYLAKEMREGNE</sequence>
<dbReference type="Proteomes" id="UP000222624">
    <property type="component" value="Genome"/>
</dbReference>
<evidence type="ECO:0000313" key="2">
    <source>
        <dbReference type="Proteomes" id="UP000222624"/>
    </source>
</evidence>
<protein>
    <submittedName>
        <fullName evidence="1">Uncharacterized protein</fullName>
    </submittedName>
</protein>
<gene>
    <name evidence="1" type="ORF">JOAD_58</name>
</gene>
<dbReference type="EMBL" id="MF459647">
    <property type="protein sequence ID" value="ASU03857.1"/>
    <property type="molecule type" value="Genomic_DNA"/>
</dbReference>
<evidence type="ECO:0000313" key="1">
    <source>
        <dbReference type="EMBL" id="ASU03857.1"/>
    </source>
</evidence>
<proteinExistence type="predicted"/>
<accession>A0A223LHG7</accession>
<reference evidence="2" key="1">
    <citation type="submission" date="2017-07" db="EMBL/GenBank/DDBJ databases">
        <authorList>
            <person name="Bickmore M.X."/>
            <person name="Vaden K."/>
            <person name="Brady T.S."/>
            <person name="Tateoka O.B."/>
            <person name="Carter J.L."/>
            <person name="Pape J.A."/>
            <person name="Robinson D.M."/>
            <person name="Russell K.A."/>
            <person name="Staley L.A."/>
            <person name="Stettler J.M."/>
            <person name="Townsend M.H."/>
            <person name="Wienclaw T."/>
            <person name="Williamson T.L."/>
            <person name="Kruger J.L."/>
            <person name="Berg J.A."/>
            <person name="Sharma R."/>
            <person name="Payne A.M."/>
            <person name="Fajardo C.P."/>
            <person name="Breakwell D.P."/>
            <person name="Hope S."/>
            <person name="Grose J.H."/>
        </authorList>
    </citation>
    <scope>NUCLEOTIDE SEQUENCE [LARGE SCALE GENOMIC DNA]</scope>
</reference>
<organism evidence="1 2">
    <name type="scientific">Erwinia phage vB_EamM_Joad</name>
    <dbReference type="NCBI Taxonomy" id="2026081"/>
    <lineage>
        <taxon>Viruses</taxon>
        <taxon>Duplodnaviria</taxon>
        <taxon>Heunggongvirae</taxon>
        <taxon>Uroviricota</taxon>
        <taxon>Caudoviricetes</taxon>
        <taxon>Chimalliviridae</taxon>
        <taxon>Risingsunvirus</taxon>
        <taxon>Risingsunvirus risingsun</taxon>
    </lineage>
</organism>